<keyword evidence="5" id="KW-0653">Protein transport</keyword>
<evidence type="ECO:0000256" key="2">
    <source>
        <dbReference type="ARBA" id="ARBA00006190"/>
    </source>
</evidence>
<dbReference type="GO" id="GO:0000815">
    <property type="term" value="C:ESCRT III complex"/>
    <property type="evidence" value="ECO:0007669"/>
    <property type="project" value="TreeGrafter"/>
</dbReference>
<dbReference type="GO" id="GO:0032511">
    <property type="term" value="P:late endosome to vacuole transport via multivesicular body sorting pathway"/>
    <property type="evidence" value="ECO:0007669"/>
    <property type="project" value="TreeGrafter"/>
</dbReference>
<dbReference type="PANTHER" id="PTHR22761">
    <property type="entry name" value="CHARGED MULTIVESICULAR BODY PROTEIN"/>
    <property type="match status" value="1"/>
</dbReference>
<keyword evidence="4" id="KW-0967">Endosome</keyword>
<dbReference type="GO" id="GO:0006900">
    <property type="term" value="P:vesicle budding from membrane"/>
    <property type="evidence" value="ECO:0007669"/>
    <property type="project" value="TreeGrafter"/>
</dbReference>
<evidence type="ECO:0000256" key="3">
    <source>
        <dbReference type="ARBA" id="ARBA00022448"/>
    </source>
</evidence>
<gene>
    <name evidence="8" type="primary">CHM6A</name>
</gene>
<comment type="similarity">
    <text evidence="2">Belongs to the SNF7 family.</text>
</comment>
<keyword evidence="3" id="KW-0813">Transport</keyword>
<proteinExistence type="evidence at transcript level"/>
<comment type="subcellular location">
    <subcellularLocation>
        <location evidence="1">Endosome membrane</location>
    </subcellularLocation>
</comment>
<organism evidence="8">
    <name type="scientific">Caligus rogercresseyi</name>
    <name type="common">Sea louse</name>
    <dbReference type="NCBI Taxonomy" id="217165"/>
    <lineage>
        <taxon>Eukaryota</taxon>
        <taxon>Metazoa</taxon>
        <taxon>Ecdysozoa</taxon>
        <taxon>Arthropoda</taxon>
        <taxon>Crustacea</taxon>
        <taxon>Multicrustacea</taxon>
        <taxon>Hexanauplia</taxon>
        <taxon>Copepoda</taxon>
        <taxon>Siphonostomatoida</taxon>
        <taxon>Caligidae</taxon>
        <taxon>Caligus</taxon>
    </lineage>
</organism>
<dbReference type="InterPro" id="IPR005024">
    <property type="entry name" value="Snf7_fam"/>
</dbReference>
<evidence type="ECO:0000256" key="5">
    <source>
        <dbReference type="ARBA" id="ARBA00022927"/>
    </source>
</evidence>
<sequence length="212" mass="24249">MGSLFSKKTSRITEQDAAILKLKKARDQLKIQQKRINTVLAKDREVAKRLLREGKKDRALLLLRKKRYQEDLITKAEGQINNIEQLVQDLEFVQIETQVIDGLKAGNEALSKANEMFSLDEIECLMDETKESIDKQKEIETLISGQLTEEDEEDALEELNTLLFQEEEEKQAAKDKEEEESEKELPELPNVPEEPLPKKKASTGERVALEAA</sequence>
<dbReference type="PANTHER" id="PTHR22761:SF5">
    <property type="entry name" value="CHARGED MULTIVESICULAR BODY PROTEIN 6"/>
    <property type="match status" value="1"/>
</dbReference>
<evidence type="ECO:0000256" key="7">
    <source>
        <dbReference type="SAM" id="MobiDB-lite"/>
    </source>
</evidence>
<feature type="region of interest" description="Disordered" evidence="7">
    <location>
        <begin position="163"/>
        <end position="212"/>
    </location>
</feature>
<keyword evidence="6" id="KW-0472">Membrane</keyword>
<evidence type="ECO:0000256" key="1">
    <source>
        <dbReference type="ARBA" id="ARBA00004608"/>
    </source>
</evidence>
<evidence type="ECO:0000256" key="4">
    <source>
        <dbReference type="ARBA" id="ARBA00022753"/>
    </source>
</evidence>
<reference evidence="8" key="1">
    <citation type="submission" date="2009-03" db="EMBL/GenBank/DDBJ databases">
        <title>Caligus rogercresseyi ESTs and full-length cDNAs.</title>
        <authorList>
            <person name="Yasuike M."/>
            <person name="von Schalburg K."/>
            <person name="Cooper G."/>
            <person name="Leong J."/>
            <person name="Jones S.R.M."/>
            <person name="Koop B.F."/>
        </authorList>
    </citation>
    <scope>NUCLEOTIDE SEQUENCE</scope>
    <source>
        <tissue evidence="8">Whole tissue</tissue>
    </source>
</reference>
<name>C1BR44_CALRO</name>
<dbReference type="Pfam" id="PF03357">
    <property type="entry name" value="Snf7"/>
    <property type="match status" value="1"/>
</dbReference>
<protein>
    <submittedName>
        <fullName evidence="8">Charged multivesicular body protein 6-A</fullName>
    </submittedName>
</protein>
<evidence type="ECO:0000256" key="6">
    <source>
        <dbReference type="ARBA" id="ARBA00023136"/>
    </source>
</evidence>
<dbReference type="GO" id="GO:0005771">
    <property type="term" value="C:multivesicular body"/>
    <property type="evidence" value="ECO:0007669"/>
    <property type="project" value="TreeGrafter"/>
</dbReference>
<dbReference type="EMBL" id="BT077073">
    <property type="protein sequence ID" value="ACO11497.1"/>
    <property type="molecule type" value="mRNA"/>
</dbReference>
<dbReference type="GO" id="GO:0015031">
    <property type="term" value="P:protein transport"/>
    <property type="evidence" value="ECO:0007669"/>
    <property type="project" value="UniProtKB-KW"/>
</dbReference>
<accession>C1BR44</accession>
<evidence type="ECO:0000313" key="8">
    <source>
        <dbReference type="EMBL" id="ACO11497.1"/>
    </source>
</evidence>
<dbReference type="AlphaFoldDB" id="C1BR44"/>